<dbReference type="eggNOG" id="COG3345">
    <property type="taxonomic scope" value="Bacteria"/>
</dbReference>
<dbReference type="Gene3D" id="2.60.120.260">
    <property type="entry name" value="Galactose-binding domain-like"/>
    <property type="match status" value="1"/>
</dbReference>
<dbReference type="FunFam" id="2.60.40.1180:FF:000008">
    <property type="entry name" value="Alpha-galactosidase"/>
    <property type="match status" value="1"/>
</dbReference>
<dbReference type="InterPro" id="IPR013785">
    <property type="entry name" value="Aldolase_TIM"/>
</dbReference>
<keyword evidence="9 11" id="KW-0326">Glycosidase</keyword>
<dbReference type="SMART" id="SM00606">
    <property type="entry name" value="CBD_IV"/>
    <property type="match status" value="1"/>
</dbReference>
<dbReference type="Pfam" id="PF16499">
    <property type="entry name" value="Melibiase_2"/>
    <property type="match status" value="1"/>
</dbReference>
<keyword evidence="7 11" id="KW-1015">Disulfide bond</keyword>
<dbReference type="PROSITE" id="PS51766">
    <property type="entry name" value="DOCKERIN"/>
    <property type="match status" value="1"/>
</dbReference>
<dbReference type="InterPro" id="IPR002105">
    <property type="entry name" value="Dockerin_1_rpt"/>
</dbReference>
<dbReference type="GO" id="GO:0008810">
    <property type="term" value="F:cellulase activity"/>
    <property type="evidence" value="ECO:0007669"/>
    <property type="project" value="UniProtKB-EC"/>
</dbReference>
<dbReference type="PROSITE" id="PS00512">
    <property type="entry name" value="ALPHA_GALACTOSIDASE"/>
    <property type="match status" value="1"/>
</dbReference>
<keyword evidence="12" id="KW-0812">Transmembrane</keyword>
<dbReference type="AlphaFoldDB" id="B8I0L8"/>
<protein>
    <recommendedName>
        <fullName evidence="11">Alpha-galactosidase</fullName>
        <ecNumber evidence="11">3.2.1.22</ecNumber>
    </recommendedName>
    <alternativeName>
        <fullName evidence="11">Melibiase</fullName>
    </alternativeName>
</protein>
<dbReference type="CDD" id="cd14792">
    <property type="entry name" value="GH27"/>
    <property type="match status" value="1"/>
</dbReference>
<reference evidence="15 16" key="1">
    <citation type="submission" date="2009-01" db="EMBL/GenBank/DDBJ databases">
        <title>Complete sequence of Clostridium cellulolyticum H10.</title>
        <authorList>
            <consortium name="US DOE Joint Genome Institute"/>
            <person name="Lucas S."/>
            <person name="Copeland A."/>
            <person name="Lapidus A."/>
            <person name="Glavina del Rio T."/>
            <person name="Dalin E."/>
            <person name="Tice H."/>
            <person name="Bruce D."/>
            <person name="Goodwin L."/>
            <person name="Pitluck S."/>
            <person name="Chertkov O."/>
            <person name="Saunders E."/>
            <person name="Brettin T."/>
            <person name="Detter J.C."/>
            <person name="Han C."/>
            <person name="Larimer F."/>
            <person name="Land M."/>
            <person name="Hauser L."/>
            <person name="Kyrpides N."/>
            <person name="Ivanova N."/>
            <person name="Zhou J."/>
            <person name="Richardson P."/>
        </authorList>
    </citation>
    <scope>NUCLEOTIDE SEQUENCE [LARGE SCALE GENOMIC DNA]</scope>
    <source>
        <strain evidence="16">ATCC 35319 / DSM 5812 / JCM 6584 / H10</strain>
    </source>
</reference>
<evidence type="ECO:0000256" key="6">
    <source>
        <dbReference type="ARBA" id="ARBA00023001"/>
    </source>
</evidence>
<organism evidence="15 16">
    <name type="scientific">Ruminiclostridium cellulolyticum (strain ATCC 35319 / DSM 5812 / JCM 6584 / H10)</name>
    <name type="common">Clostridium cellulolyticum</name>
    <dbReference type="NCBI Taxonomy" id="394503"/>
    <lineage>
        <taxon>Bacteria</taxon>
        <taxon>Bacillati</taxon>
        <taxon>Bacillota</taxon>
        <taxon>Clostridia</taxon>
        <taxon>Eubacteriales</taxon>
        <taxon>Oscillospiraceae</taxon>
        <taxon>Ruminiclostridium</taxon>
    </lineage>
</organism>
<keyword evidence="6" id="KW-0136">Cellulose degradation</keyword>
<dbReference type="InterPro" id="IPR036439">
    <property type="entry name" value="Dockerin_dom_sf"/>
</dbReference>
<evidence type="ECO:0000256" key="4">
    <source>
        <dbReference type="ARBA" id="ARBA00022729"/>
    </source>
</evidence>
<keyword evidence="5 11" id="KW-0378">Hydrolase</keyword>
<dbReference type="Proteomes" id="UP000001349">
    <property type="component" value="Chromosome"/>
</dbReference>
<dbReference type="InterPro" id="IPR016134">
    <property type="entry name" value="Dockerin_dom"/>
</dbReference>
<keyword evidence="12" id="KW-0472">Membrane</keyword>
<dbReference type="InterPro" id="IPR008979">
    <property type="entry name" value="Galactose-bd-like_sf"/>
</dbReference>
<dbReference type="STRING" id="394503.Ccel_1237"/>
<gene>
    <name evidence="15" type="ordered locus">Ccel_1237</name>
</gene>
<evidence type="ECO:0000256" key="12">
    <source>
        <dbReference type="SAM" id="Phobius"/>
    </source>
</evidence>
<dbReference type="Pfam" id="PF17801">
    <property type="entry name" value="Melibiase_C"/>
    <property type="match status" value="1"/>
</dbReference>
<comment type="catalytic activity">
    <reaction evidence="1">
        <text>Endohydrolysis of (1-&gt;4)-beta-D-glucosidic linkages in cellulose, lichenin and cereal beta-D-glucans.</text>
        <dbReference type="EC" id="3.2.1.4"/>
    </reaction>
</comment>
<dbReference type="InterPro" id="IPR017853">
    <property type="entry name" value="GH"/>
</dbReference>
<feature type="transmembrane region" description="Helical" evidence="12">
    <location>
        <begin position="7"/>
        <end position="28"/>
    </location>
</feature>
<evidence type="ECO:0000259" key="14">
    <source>
        <dbReference type="PROSITE" id="PS51766"/>
    </source>
</evidence>
<keyword evidence="8" id="KW-0119">Carbohydrate metabolism</keyword>
<dbReference type="InterPro" id="IPR006584">
    <property type="entry name" value="Cellulose-bd_IV"/>
</dbReference>
<dbReference type="CDD" id="cd14256">
    <property type="entry name" value="Dockerin_I"/>
    <property type="match status" value="1"/>
</dbReference>
<dbReference type="SUPFAM" id="SSF63446">
    <property type="entry name" value="Type I dockerin domain"/>
    <property type="match status" value="1"/>
</dbReference>
<comment type="similarity">
    <text evidence="3 11">Belongs to the glycosyl hydrolase 27 family.</text>
</comment>
<keyword evidence="16" id="KW-1185">Reference proteome</keyword>
<dbReference type="InterPro" id="IPR041233">
    <property type="entry name" value="Melibiase_C"/>
</dbReference>
<dbReference type="InterPro" id="IPR005084">
    <property type="entry name" value="CBM6"/>
</dbReference>
<dbReference type="CAZy" id="CBM6">
    <property type="family name" value="Carbohydrate-Binding Module Family 6"/>
</dbReference>
<keyword evidence="10" id="KW-0624">Polysaccharide degradation</keyword>
<dbReference type="PROSITE" id="PS00448">
    <property type="entry name" value="CLOS_CELLULOSOME_RPT"/>
    <property type="match status" value="1"/>
</dbReference>
<dbReference type="CAZy" id="GH27">
    <property type="family name" value="Glycoside Hydrolase Family 27"/>
</dbReference>
<feature type="domain" description="Dockerin" evidence="14">
    <location>
        <begin position="534"/>
        <end position="600"/>
    </location>
</feature>
<dbReference type="Pfam" id="PF03422">
    <property type="entry name" value="CBM_6"/>
    <property type="match status" value="1"/>
</dbReference>
<dbReference type="GO" id="GO:0030246">
    <property type="term" value="F:carbohydrate binding"/>
    <property type="evidence" value="ECO:0007669"/>
    <property type="project" value="InterPro"/>
</dbReference>
<evidence type="ECO:0000313" key="15">
    <source>
        <dbReference type="EMBL" id="ACL75593.1"/>
    </source>
</evidence>
<evidence type="ECO:0000256" key="2">
    <source>
        <dbReference type="ARBA" id="ARBA00001255"/>
    </source>
</evidence>
<evidence type="ECO:0000256" key="3">
    <source>
        <dbReference type="ARBA" id="ARBA00009743"/>
    </source>
</evidence>
<evidence type="ECO:0000256" key="5">
    <source>
        <dbReference type="ARBA" id="ARBA00022801"/>
    </source>
</evidence>
<dbReference type="GO" id="GO:0030245">
    <property type="term" value="P:cellulose catabolic process"/>
    <property type="evidence" value="ECO:0007669"/>
    <property type="project" value="UniProtKB-KW"/>
</dbReference>
<evidence type="ECO:0000259" key="13">
    <source>
        <dbReference type="PROSITE" id="PS51175"/>
    </source>
</evidence>
<dbReference type="EC" id="3.2.1.22" evidence="11"/>
<dbReference type="GO" id="GO:0004557">
    <property type="term" value="F:alpha-galactosidase activity"/>
    <property type="evidence" value="ECO:0007669"/>
    <property type="project" value="UniProtKB-EC"/>
</dbReference>
<dbReference type="PANTHER" id="PTHR11452">
    <property type="entry name" value="ALPHA-GALACTOSIDASE/ALPHA-N-ACETYLGALACTOSAMINIDASE"/>
    <property type="match status" value="1"/>
</dbReference>
<comment type="catalytic activity">
    <reaction evidence="2 11">
        <text>Hydrolysis of terminal, non-reducing alpha-D-galactose residues in alpha-D-galactosides, including galactose oligosaccharides, galactomannans and galactolipids.</text>
        <dbReference type="EC" id="3.2.1.22"/>
    </reaction>
</comment>
<dbReference type="CDD" id="cd04084">
    <property type="entry name" value="CBM6_xylanase-like"/>
    <property type="match status" value="1"/>
</dbReference>
<proteinExistence type="inferred from homology"/>
<feature type="domain" description="CBM6" evidence="13">
    <location>
        <begin position="406"/>
        <end position="529"/>
    </location>
</feature>
<evidence type="ECO:0000256" key="8">
    <source>
        <dbReference type="ARBA" id="ARBA00023277"/>
    </source>
</evidence>
<evidence type="ECO:0000256" key="1">
    <source>
        <dbReference type="ARBA" id="ARBA00000966"/>
    </source>
</evidence>
<name>B8I0L8_RUMCH</name>
<dbReference type="InterPro" id="IPR018247">
    <property type="entry name" value="EF_Hand_1_Ca_BS"/>
</dbReference>
<dbReference type="PROSITE" id="PS51175">
    <property type="entry name" value="CBM6"/>
    <property type="match status" value="1"/>
</dbReference>
<dbReference type="SUPFAM" id="SSF49785">
    <property type="entry name" value="Galactose-binding domain-like"/>
    <property type="match status" value="1"/>
</dbReference>
<dbReference type="FunFam" id="3.20.20.70:FF:000202">
    <property type="entry name" value="Alpha-galactosidase"/>
    <property type="match status" value="1"/>
</dbReference>
<dbReference type="Gene3D" id="3.20.20.70">
    <property type="entry name" value="Aldolase class I"/>
    <property type="match status" value="1"/>
</dbReference>
<dbReference type="RefSeq" id="WP_015924742.1">
    <property type="nucleotide sequence ID" value="NC_011898.1"/>
</dbReference>
<dbReference type="Gene3D" id="1.10.1330.10">
    <property type="entry name" value="Dockerin domain"/>
    <property type="match status" value="1"/>
</dbReference>
<evidence type="ECO:0000256" key="9">
    <source>
        <dbReference type="ARBA" id="ARBA00023295"/>
    </source>
</evidence>
<dbReference type="KEGG" id="cce:Ccel_1237"/>
<dbReference type="SUPFAM" id="SSF51445">
    <property type="entry name" value="(Trans)glycosidases"/>
    <property type="match status" value="1"/>
</dbReference>
<evidence type="ECO:0000256" key="7">
    <source>
        <dbReference type="ARBA" id="ARBA00023157"/>
    </source>
</evidence>
<dbReference type="Gene3D" id="2.60.40.1180">
    <property type="entry name" value="Golgi alpha-mannosidase II"/>
    <property type="match status" value="1"/>
</dbReference>
<dbReference type="OrthoDB" id="9807519at2"/>
<dbReference type="PRINTS" id="PR00740">
    <property type="entry name" value="GLHYDRLASE27"/>
</dbReference>
<dbReference type="SUPFAM" id="SSF51011">
    <property type="entry name" value="Glycosyl hydrolase domain"/>
    <property type="match status" value="1"/>
</dbReference>
<dbReference type="InterPro" id="IPR013780">
    <property type="entry name" value="Glyco_hydro_b"/>
</dbReference>
<dbReference type="InterPro" id="IPR002241">
    <property type="entry name" value="Glyco_hydro_27"/>
</dbReference>
<accession>B8I0L8</accession>
<keyword evidence="12" id="KW-1133">Transmembrane helix</keyword>
<evidence type="ECO:0000256" key="11">
    <source>
        <dbReference type="RuleBase" id="RU361168"/>
    </source>
</evidence>
<dbReference type="PROSITE" id="PS00018">
    <property type="entry name" value="EF_HAND_1"/>
    <property type="match status" value="1"/>
</dbReference>
<evidence type="ECO:0000256" key="10">
    <source>
        <dbReference type="ARBA" id="ARBA00023326"/>
    </source>
</evidence>
<evidence type="ECO:0000313" key="16">
    <source>
        <dbReference type="Proteomes" id="UP000001349"/>
    </source>
</evidence>
<dbReference type="Pfam" id="PF00404">
    <property type="entry name" value="Dockerin_1"/>
    <property type="match status" value="1"/>
</dbReference>
<dbReference type="HOGENOM" id="CLU_013093_3_2_9"/>
<dbReference type="EMBL" id="CP001348">
    <property type="protein sequence ID" value="ACL75593.1"/>
    <property type="molecule type" value="Genomic_DNA"/>
</dbReference>
<dbReference type="InterPro" id="IPR000111">
    <property type="entry name" value="Glyco_hydro_27/36_CS"/>
</dbReference>
<dbReference type="PANTHER" id="PTHR11452:SF75">
    <property type="entry name" value="ALPHA-GALACTOSIDASE MEL1"/>
    <property type="match status" value="1"/>
</dbReference>
<sequence precursor="true">MKKVRTVSTIIFLGLMITVIMVLNTGAWDNGLAKTPPMGWNSWNIFHGDINETKIKQIADTMVSSGMKEAGYVYLNLDDNWMANPARDSNGNLRADPTRFPSGIRALADYVHAKGLKLGIYGCRGTMTCMNIPQSGSKGYEDKDAKTFASWGIDYLKYDNCNIPNGSDMKTDYQKMQTALANCGRPIVFSICAWGYQSWMPATGNLWRTTGDIADKWDNGNEWFKGIINAIDGNAQYTSSAAPGAWNDPDMLEIGNGGCTTEEYRTQMSMWSMMASPLIAGNDIRTMSQTTKDILLNKEVIAIDQDPAGVQGKRVKSANGLEIWVKPLGTNGTTKAVALLNRNSATSNITVNWSDIGVSGSVTVRDLWAKSDKGSFTGSYTASVPSHGTVLIKISTEPPAPVDATKQIEAESYSNQSGIQTETCSEGGEDVGFIENGDYTVYSNVDFGDGVGGFQARVASATSGGNIEIRLDSPAGTLIGTCPVAGTGDWQTYTDVKCTVSGATGKHDVYLVFKGDSGYLFNLNWFTFTPGSVNTGTLGDLNSDGQVDAIDLQLLKKYILGLGAIENTKLADLDANGDINAIDFSLLKQFLLGIRTSFPGQGAA</sequence>
<keyword evidence="4" id="KW-0732">Signal</keyword>